<evidence type="ECO:0000313" key="15">
    <source>
        <dbReference type="Proteomes" id="UP000028481"/>
    </source>
</evidence>
<dbReference type="AlphaFoldDB" id="A0A075WU52"/>
<dbReference type="PaxDb" id="289377-HL41_07235"/>
<evidence type="ECO:0000256" key="7">
    <source>
        <dbReference type="ARBA" id="ARBA00047334"/>
    </source>
</evidence>
<comment type="similarity">
    <text evidence="10 11">Belongs to the thiamine-phosphate synthase family.</text>
</comment>
<dbReference type="GO" id="GO:0009229">
    <property type="term" value="P:thiamine diphosphate biosynthetic process"/>
    <property type="evidence" value="ECO:0007669"/>
    <property type="project" value="UniProtKB-UniRule"/>
</dbReference>
<feature type="binding site" evidence="10">
    <location>
        <position position="108"/>
    </location>
    <ligand>
        <name>4-amino-2-methyl-5-(diphosphooxymethyl)pyrimidine</name>
        <dbReference type="ChEBI" id="CHEBI:57841"/>
    </ligand>
</feature>
<dbReference type="Pfam" id="PF02581">
    <property type="entry name" value="TMP-TENI"/>
    <property type="match status" value="1"/>
</dbReference>
<evidence type="ECO:0000256" key="12">
    <source>
        <dbReference type="RuleBase" id="RU004253"/>
    </source>
</evidence>
<comment type="catalytic activity">
    <reaction evidence="7 10 11">
        <text>4-methyl-5-(2-phosphooxyethyl)-thiazole + 4-amino-2-methyl-5-(diphosphooxymethyl)pyrimidine + H(+) = thiamine phosphate + diphosphate</text>
        <dbReference type="Rhea" id="RHEA:22328"/>
        <dbReference type="ChEBI" id="CHEBI:15378"/>
        <dbReference type="ChEBI" id="CHEBI:33019"/>
        <dbReference type="ChEBI" id="CHEBI:37575"/>
        <dbReference type="ChEBI" id="CHEBI:57841"/>
        <dbReference type="ChEBI" id="CHEBI:58296"/>
        <dbReference type="EC" id="2.5.1.3"/>
    </reaction>
</comment>
<feature type="binding site" evidence="10">
    <location>
        <position position="90"/>
    </location>
    <ligand>
        <name>Mg(2+)</name>
        <dbReference type="ChEBI" id="CHEBI:18420"/>
    </ligand>
</feature>
<dbReference type="KEGG" id="tcm:HL41_07235"/>
<organism evidence="14 15">
    <name type="scientific">Thermodesulfobacterium commune DSM 2178</name>
    <dbReference type="NCBI Taxonomy" id="289377"/>
    <lineage>
        <taxon>Bacteria</taxon>
        <taxon>Pseudomonadati</taxon>
        <taxon>Thermodesulfobacteriota</taxon>
        <taxon>Thermodesulfobacteria</taxon>
        <taxon>Thermodesulfobacteriales</taxon>
        <taxon>Thermodesulfobacteriaceae</taxon>
        <taxon>Thermodesulfobacterium</taxon>
    </lineage>
</organism>
<evidence type="ECO:0000256" key="8">
    <source>
        <dbReference type="ARBA" id="ARBA00047851"/>
    </source>
</evidence>
<evidence type="ECO:0000256" key="4">
    <source>
        <dbReference type="ARBA" id="ARBA00022723"/>
    </source>
</evidence>
<dbReference type="UniPathway" id="UPA00060">
    <property type="reaction ID" value="UER00141"/>
</dbReference>
<evidence type="ECO:0000256" key="6">
    <source>
        <dbReference type="ARBA" id="ARBA00022977"/>
    </source>
</evidence>
<dbReference type="InterPro" id="IPR034291">
    <property type="entry name" value="TMP_synthase"/>
</dbReference>
<keyword evidence="15" id="KW-1185">Reference proteome</keyword>
<dbReference type="NCBIfam" id="TIGR00693">
    <property type="entry name" value="thiE"/>
    <property type="match status" value="1"/>
</dbReference>
<dbReference type="PANTHER" id="PTHR20857">
    <property type="entry name" value="THIAMINE-PHOSPHATE PYROPHOSPHORYLASE"/>
    <property type="match status" value="1"/>
</dbReference>
<dbReference type="STRING" id="289377.HL41_07235"/>
<evidence type="ECO:0000256" key="2">
    <source>
        <dbReference type="ARBA" id="ARBA00005165"/>
    </source>
</evidence>
<comment type="cofactor">
    <cofactor evidence="10">
        <name>Mg(2+)</name>
        <dbReference type="ChEBI" id="CHEBI:18420"/>
    </cofactor>
    <text evidence="10">Binds 1 Mg(2+) ion per subunit.</text>
</comment>
<dbReference type="Gene3D" id="3.20.20.70">
    <property type="entry name" value="Aldolase class I"/>
    <property type="match status" value="1"/>
</dbReference>
<dbReference type="InterPro" id="IPR013785">
    <property type="entry name" value="Aldolase_TIM"/>
</dbReference>
<feature type="domain" description="Thiamine phosphate synthase/TenI" evidence="13">
    <location>
        <begin position="7"/>
        <end position="187"/>
    </location>
</feature>
<dbReference type="OrthoDB" id="9789949at2"/>
<evidence type="ECO:0000256" key="9">
    <source>
        <dbReference type="ARBA" id="ARBA00047883"/>
    </source>
</evidence>
<feature type="binding site" evidence="10">
    <location>
        <position position="165"/>
    </location>
    <ligand>
        <name>2-[(2R,5Z)-2-carboxy-4-methylthiazol-5(2H)-ylidene]ethyl phosphate</name>
        <dbReference type="ChEBI" id="CHEBI:62899"/>
    </ligand>
</feature>
<keyword evidence="5 10" id="KW-0460">Magnesium</keyword>
<dbReference type="SUPFAM" id="SSF51391">
    <property type="entry name" value="Thiamin phosphate synthase"/>
    <property type="match status" value="1"/>
</dbReference>
<dbReference type="GO" id="GO:0005737">
    <property type="term" value="C:cytoplasm"/>
    <property type="evidence" value="ECO:0007669"/>
    <property type="project" value="TreeGrafter"/>
</dbReference>
<gene>
    <name evidence="10" type="primary">thiE</name>
    <name evidence="14" type="ORF">HL41_07235</name>
</gene>
<evidence type="ECO:0000256" key="3">
    <source>
        <dbReference type="ARBA" id="ARBA00022679"/>
    </source>
</evidence>
<comment type="function">
    <text evidence="1 10">Condenses 4-methyl-5-(beta-hydroxyethyl)thiazole monophosphate (THZ-P) and 2-methyl-4-amino-5-hydroxymethyl pyrimidine pyrophosphate (HMP-PP) to form thiamine monophosphate (TMP).</text>
</comment>
<comment type="pathway">
    <text evidence="2 10 12">Cofactor biosynthesis; thiamine diphosphate biosynthesis; thiamine phosphate from 4-amino-2-methyl-5-diphosphomethylpyrimidine and 4-methyl-5-(2-phosphoethyl)-thiazole: step 1/1.</text>
</comment>
<dbReference type="GO" id="GO:0004789">
    <property type="term" value="F:thiamine-phosphate diphosphorylase activity"/>
    <property type="evidence" value="ECO:0007669"/>
    <property type="project" value="UniProtKB-UniRule"/>
</dbReference>
<evidence type="ECO:0000259" key="13">
    <source>
        <dbReference type="Pfam" id="PF02581"/>
    </source>
</evidence>
<accession>A0A075WU52</accession>
<comment type="catalytic activity">
    <reaction evidence="9 10 11">
        <text>2-[(2R,5Z)-2-carboxy-4-methylthiazol-5(2H)-ylidene]ethyl phosphate + 4-amino-2-methyl-5-(diphosphooxymethyl)pyrimidine + 2 H(+) = thiamine phosphate + CO2 + diphosphate</text>
        <dbReference type="Rhea" id="RHEA:47844"/>
        <dbReference type="ChEBI" id="CHEBI:15378"/>
        <dbReference type="ChEBI" id="CHEBI:16526"/>
        <dbReference type="ChEBI" id="CHEBI:33019"/>
        <dbReference type="ChEBI" id="CHEBI:37575"/>
        <dbReference type="ChEBI" id="CHEBI:57841"/>
        <dbReference type="ChEBI" id="CHEBI:62899"/>
        <dbReference type="EC" id="2.5.1.3"/>
    </reaction>
</comment>
<feature type="binding site" evidence="10">
    <location>
        <begin position="185"/>
        <end position="186"/>
    </location>
    <ligand>
        <name>2-[(2R,5Z)-2-carboxy-4-methylthiazol-5(2H)-ylidene]ethyl phosphate</name>
        <dbReference type="ChEBI" id="CHEBI:62899"/>
    </ligand>
</feature>
<protein>
    <recommendedName>
        <fullName evidence="10">Thiamine-phosphate synthase</fullName>
        <shortName evidence="10">TP synthase</shortName>
        <shortName evidence="10">TPS</shortName>
        <ecNumber evidence="10">2.5.1.3</ecNumber>
    </recommendedName>
    <alternativeName>
        <fullName evidence="10">Thiamine-phosphate pyrophosphorylase</fullName>
        <shortName evidence="10">TMP pyrophosphorylase</shortName>
        <shortName evidence="10">TMP-PPase</shortName>
    </alternativeName>
</protein>
<dbReference type="GO" id="GO:0009228">
    <property type="term" value="P:thiamine biosynthetic process"/>
    <property type="evidence" value="ECO:0007669"/>
    <property type="project" value="UniProtKB-KW"/>
</dbReference>
<evidence type="ECO:0000256" key="1">
    <source>
        <dbReference type="ARBA" id="ARBA00003814"/>
    </source>
</evidence>
<evidence type="ECO:0000256" key="10">
    <source>
        <dbReference type="HAMAP-Rule" id="MF_00097"/>
    </source>
</evidence>
<dbReference type="InterPro" id="IPR036206">
    <property type="entry name" value="ThiamineP_synth_sf"/>
</dbReference>
<feature type="binding site" evidence="10">
    <location>
        <position position="71"/>
    </location>
    <ligand>
        <name>Mg(2+)</name>
        <dbReference type="ChEBI" id="CHEBI:18420"/>
    </ligand>
</feature>
<sequence>MVLKGFYVITDEVLTPYQDGEIFRMVEKALKGGAKFVQLRDKNSDLEVLTNIAIELKKLCHRFGAYFIVNDRVDLAAKVLADGVHVGKDDQPLSQVKEIFKGPIIGVSCYGDLRRAMEAEKQGATYVAFGSFYPSPTKPNSTVVDKTLIPLAKKTLKIPVCAIGGITLERAKELVQLGADMVAVISDLWKDNDIEGKARAYAKLFE</sequence>
<dbReference type="PANTHER" id="PTHR20857:SF15">
    <property type="entry name" value="THIAMINE-PHOSPHATE SYNTHASE"/>
    <property type="match status" value="1"/>
</dbReference>
<proteinExistence type="inferred from homology"/>
<evidence type="ECO:0000256" key="11">
    <source>
        <dbReference type="RuleBase" id="RU003826"/>
    </source>
</evidence>
<evidence type="ECO:0000256" key="5">
    <source>
        <dbReference type="ARBA" id="ARBA00022842"/>
    </source>
</evidence>
<dbReference type="HOGENOM" id="CLU_018272_3_1_0"/>
<keyword evidence="6 10" id="KW-0784">Thiamine biosynthesis</keyword>
<keyword evidence="3 10" id="KW-0808">Transferase</keyword>
<keyword evidence="4 10" id="KW-0479">Metal-binding</keyword>
<dbReference type="RefSeq" id="WP_022855255.1">
    <property type="nucleotide sequence ID" value="NZ_CP008796.1"/>
</dbReference>
<feature type="binding site" evidence="10">
    <location>
        <position position="138"/>
    </location>
    <ligand>
        <name>4-amino-2-methyl-5-(diphosphooxymethyl)pyrimidine</name>
        <dbReference type="ChEBI" id="CHEBI:57841"/>
    </ligand>
</feature>
<feature type="binding site" evidence="10">
    <location>
        <begin position="135"/>
        <end position="137"/>
    </location>
    <ligand>
        <name>2-[(2R,5Z)-2-carboxy-4-methylthiazol-5(2H)-ylidene]ethyl phosphate</name>
        <dbReference type="ChEBI" id="CHEBI:62899"/>
    </ligand>
</feature>
<dbReference type="EC" id="2.5.1.3" evidence="10"/>
<dbReference type="FunFam" id="3.20.20.70:FF:000096">
    <property type="entry name" value="Thiamine-phosphate synthase"/>
    <property type="match status" value="1"/>
</dbReference>
<dbReference type="eggNOG" id="COG0352">
    <property type="taxonomic scope" value="Bacteria"/>
</dbReference>
<dbReference type="InterPro" id="IPR022998">
    <property type="entry name" value="ThiamineP_synth_TenI"/>
</dbReference>
<dbReference type="Proteomes" id="UP000028481">
    <property type="component" value="Chromosome"/>
</dbReference>
<feature type="binding site" evidence="10">
    <location>
        <position position="70"/>
    </location>
    <ligand>
        <name>4-amino-2-methyl-5-(diphosphooxymethyl)pyrimidine</name>
        <dbReference type="ChEBI" id="CHEBI:57841"/>
    </ligand>
</feature>
<name>A0A075WU52_9BACT</name>
<dbReference type="GO" id="GO:0000287">
    <property type="term" value="F:magnesium ion binding"/>
    <property type="evidence" value="ECO:0007669"/>
    <property type="project" value="UniProtKB-UniRule"/>
</dbReference>
<evidence type="ECO:0000313" key="14">
    <source>
        <dbReference type="EMBL" id="AIH04495.1"/>
    </source>
</evidence>
<dbReference type="CDD" id="cd00564">
    <property type="entry name" value="TMP_TenI"/>
    <property type="match status" value="1"/>
</dbReference>
<dbReference type="EMBL" id="CP008796">
    <property type="protein sequence ID" value="AIH04495.1"/>
    <property type="molecule type" value="Genomic_DNA"/>
</dbReference>
<reference evidence="14 15" key="1">
    <citation type="journal article" date="2015" name="Genome Announc.">
        <title>Genome Sequence of a Sulfate-Reducing Thermophilic Bacterium, Thermodesulfobacterium commune DSM 2178T (Phylum Thermodesulfobacteria).</title>
        <authorList>
            <person name="Bhatnagar S."/>
            <person name="Badger J.H."/>
            <person name="Madupu R."/>
            <person name="Khouri H.M."/>
            <person name="O'Connor E.M."/>
            <person name="Robb F.T."/>
            <person name="Ward N.L."/>
            <person name="Eisen J.A."/>
        </authorList>
    </citation>
    <scope>NUCLEOTIDE SEQUENCE [LARGE SCALE GENOMIC DNA]</scope>
    <source>
        <strain evidence="14 15">DSM 2178</strain>
    </source>
</reference>
<dbReference type="HAMAP" id="MF_00097">
    <property type="entry name" value="TMP_synthase"/>
    <property type="match status" value="1"/>
</dbReference>
<comment type="catalytic activity">
    <reaction evidence="8 10 11">
        <text>2-(2-carboxy-4-methylthiazol-5-yl)ethyl phosphate + 4-amino-2-methyl-5-(diphosphooxymethyl)pyrimidine + 2 H(+) = thiamine phosphate + CO2 + diphosphate</text>
        <dbReference type="Rhea" id="RHEA:47848"/>
        <dbReference type="ChEBI" id="CHEBI:15378"/>
        <dbReference type="ChEBI" id="CHEBI:16526"/>
        <dbReference type="ChEBI" id="CHEBI:33019"/>
        <dbReference type="ChEBI" id="CHEBI:37575"/>
        <dbReference type="ChEBI" id="CHEBI:57841"/>
        <dbReference type="ChEBI" id="CHEBI:62890"/>
        <dbReference type="EC" id="2.5.1.3"/>
    </reaction>
</comment>
<feature type="binding site" evidence="10">
    <location>
        <begin position="38"/>
        <end position="42"/>
    </location>
    <ligand>
        <name>4-amino-2-methyl-5-(diphosphooxymethyl)pyrimidine</name>
        <dbReference type="ChEBI" id="CHEBI:57841"/>
    </ligand>
</feature>